<evidence type="ECO:0000256" key="2">
    <source>
        <dbReference type="ARBA" id="ARBA00022827"/>
    </source>
</evidence>
<keyword evidence="2" id="KW-0274">FAD</keyword>
<proteinExistence type="predicted"/>
<dbReference type="PROSITE" id="PS51387">
    <property type="entry name" value="FAD_PCMH"/>
    <property type="match status" value="1"/>
</dbReference>
<dbReference type="InterPro" id="IPR016167">
    <property type="entry name" value="FAD-bd_PCMH_sub1"/>
</dbReference>
<keyword evidence="5" id="KW-1185">Reference proteome</keyword>
<dbReference type="InterPro" id="IPR036318">
    <property type="entry name" value="FAD-bd_PCMH-like_sf"/>
</dbReference>
<dbReference type="InterPro" id="IPR051264">
    <property type="entry name" value="FAD-oxidored/transferase_4"/>
</dbReference>
<dbReference type="OrthoDB" id="9809290at2"/>
<dbReference type="RefSeq" id="WP_103875232.1">
    <property type="nucleotide sequence ID" value="NZ_FNUY01000014.1"/>
</dbReference>
<accession>A0A1H6D1G1</accession>
<evidence type="ECO:0000256" key="1">
    <source>
        <dbReference type="ARBA" id="ARBA00022630"/>
    </source>
</evidence>
<dbReference type="GO" id="GO:0071949">
    <property type="term" value="F:FAD binding"/>
    <property type="evidence" value="ECO:0007669"/>
    <property type="project" value="InterPro"/>
</dbReference>
<dbReference type="InterPro" id="IPR016166">
    <property type="entry name" value="FAD-bd_PCMH"/>
</dbReference>
<dbReference type="SUPFAM" id="SSF56176">
    <property type="entry name" value="FAD-binding/transporter-associated domain-like"/>
    <property type="match status" value="1"/>
</dbReference>
<evidence type="ECO:0000313" key="5">
    <source>
        <dbReference type="Proteomes" id="UP000236743"/>
    </source>
</evidence>
<feature type="domain" description="FAD-binding PCMH-type" evidence="3">
    <location>
        <begin position="42"/>
        <end position="142"/>
    </location>
</feature>
<dbReference type="AlphaFoldDB" id="A0A1H6D1G1"/>
<evidence type="ECO:0000259" key="3">
    <source>
        <dbReference type="PROSITE" id="PS51387"/>
    </source>
</evidence>
<organism evidence="4 5">
    <name type="scientific">Bosea lathyri</name>
    <dbReference type="NCBI Taxonomy" id="1036778"/>
    <lineage>
        <taxon>Bacteria</taxon>
        <taxon>Pseudomonadati</taxon>
        <taxon>Pseudomonadota</taxon>
        <taxon>Alphaproteobacteria</taxon>
        <taxon>Hyphomicrobiales</taxon>
        <taxon>Boseaceae</taxon>
        <taxon>Bosea</taxon>
    </lineage>
</organism>
<protein>
    <submittedName>
        <fullName evidence="4">FAD binding domain-containing protein</fullName>
    </submittedName>
</protein>
<name>A0A1H6D1G1_9HYPH</name>
<dbReference type="PANTHER" id="PTHR43716:SF2">
    <property type="entry name" value="BLL6224 PROTEIN"/>
    <property type="match status" value="1"/>
</dbReference>
<dbReference type="EMBL" id="FNUY01000014">
    <property type="protein sequence ID" value="SEG79229.1"/>
    <property type="molecule type" value="Genomic_DNA"/>
</dbReference>
<evidence type="ECO:0000313" key="4">
    <source>
        <dbReference type="EMBL" id="SEG79229.1"/>
    </source>
</evidence>
<dbReference type="InterPro" id="IPR006094">
    <property type="entry name" value="Oxid_FAD_bind_N"/>
</dbReference>
<keyword evidence="1" id="KW-0285">Flavoprotein</keyword>
<reference evidence="4 5" key="1">
    <citation type="submission" date="2016-10" db="EMBL/GenBank/DDBJ databases">
        <authorList>
            <person name="de Groot N.N."/>
        </authorList>
    </citation>
    <scope>NUCLEOTIDE SEQUENCE [LARGE SCALE GENOMIC DNA]</scope>
    <source>
        <strain evidence="4 5">DSM 26656</strain>
    </source>
</reference>
<dbReference type="GO" id="GO:0022904">
    <property type="term" value="P:respiratory electron transport chain"/>
    <property type="evidence" value="ECO:0007669"/>
    <property type="project" value="TreeGrafter"/>
</dbReference>
<sequence length="142" mass="14643">MKTPAGADGAFLEALHSILSDAGLVLGDEAMSPYCVDWRGEFGAPALAVARPKTVDQVSAVVRLCAERGIAIVPQGGNTSLAGGAVPITGPAQIVMNLSRMNAIRSIDPVGMTLTVEAGAVLAGSAERRTWPAEFRSTPRAE</sequence>
<dbReference type="Pfam" id="PF01565">
    <property type="entry name" value="FAD_binding_4"/>
    <property type="match status" value="1"/>
</dbReference>
<dbReference type="PANTHER" id="PTHR43716">
    <property type="entry name" value="D-2-HYDROXYGLUTARATE DEHYDROGENASE, MITOCHONDRIAL"/>
    <property type="match status" value="1"/>
</dbReference>
<gene>
    <name evidence="4" type="ORF">SAMN04488115_11446</name>
</gene>
<dbReference type="Gene3D" id="3.30.43.10">
    <property type="entry name" value="Uridine Diphospho-n-acetylenolpyruvylglucosamine Reductase, domain 2"/>
    <property type="match status" value="1"/>
</dbReference>
<dbReference type="Proteomes" id="UP000236743">
    <property type="component" value="Unassembled WGS sequence"/>
</dbReference>